<dbReference type="RefSeq" id="WP_004872763.1">
    <property type="nucleotide sequence ID" value="NZ_CP005986.1"/>
</dbReference>
<dbReference type="PANTHER" id="PTHR43396">
    <property type="entry name" value="FLAVOHEMOPROTEIN"/>
    <property type="match status" value="1"/>
</dbReference>
<organism evidence="8 9">
    <name type="scientific">Acidithiobacillus caldus (strain ATCC 51756 / DSM 8584 / KU)</name>
    <dbReference type="NCBI Taxonomy" id="637389"/>
    <lineage>
        <taxon>Bacteria</taxon>
        <taxon>Pseudomonadati</taxon>
        <taxon>Pseudomonadota</taxon>
        <taxon>Acidithiobacillia</taxon>
        <taxon>Acidithiobacillales</taxon>
        <taxon>Acidithiobacillaceae</taxon>
        <taxon>Acidithiobacillus</taxon>
    </lineage>
</organism>
<dbReference type="PROSITE" id="PS01033">
    <property type="entry name" value="GLOBIN"/>
    <property type="match status" value="1"/>
</dbReference>
<dbReference type="KEGG" id="acz:Acaty_c1747"/>
<dbReference type="EMBL" id="CP005986">
    <property type="protein sequence ID" value="AIA55154.1"/>
    <property type="molecule type" value="Genomic_DNA"/>
</dbReference>
<evidence type="ECO:0000313" key="7">
    <source>
        <dbReference type="EMBL" id="AIA55154.1"/>
    </source>
</evidence>
<dbReference type="GO" id="GO:0020037">
    <property type="term" value="F:heme binding"/>
    <property type="evidence" value="ECO:0007669"/>
    <property type="project" value="InterPro"/>
</dbReference>
<proteinExistence type="inferred from homology"/>
<evidence type="ECO:0000313" key="8">
    <source>
        <dbReference type="EMBL" id="AIA55607.1"/>
    </source>
</evidence>
<gene>
    <name evidence="7" type="ORF">Acaty_c1286</name>
    <name evidence="8" type="ORF">Acaty_c1747</name>
</gene>
<evidence type="ECO:0000256" key="1">
    <source>
        <dbReference type="ARBA" id="ARBA00022617"/>
    </source>
</evidence>
<dbReference type="AlphaFoldDB" id="A0A060A0B6"/>
<name>A0A060A0B6_ACICK</name>
<reference evidence="8 9" key="1">
    <citation type="journal article" date="2009" name="J. Bacteriol.">
        <title>Draft genome sequence of the extremely acidophilic bacterium Acidithiobacillus caldus ATCC 51756 reveals metabolic versatility in the genus Acidithiobacillus.</title>
        <authorList>
            <person name="Valdes J."/>
            <person name="Quatrini R."/>
            <person name="Hallberg K."/>
            <person name="Dopson M."/>
            <person name="Valenzuela P.D."/>
            <person name="Holmes D.S."/>
        </authorList>
    </citation>
    <scope>NUCLEOTIDE SEQUENCE [LARGE SCALE GENOMIC DNA]</scope>
    <source>
        <strain evidence="8">ATCC 51756</strain>
        <strain evidence="9">ATCC 51756 / DSM 8584 / KU</strain>
    </source>
</reference>
<evidence type="ECO:0000313" key="9">
    <source>
        <dbReference type="Proteomes" id="UP000005522"/>
    </source>
</evidence>
<dbReference type="InterPro" id="IPR009050">
    <property type="entry name" value="Globin-like_sf"/>
</dbReference>
<dbReference type="GO" id="GO:0019825">
    <property type="term" value="F:oxygen binding"/>
    <property type="evidence" value="ECO:0007669"/>
    <property type="project" value="InterPro"/>
</dbReference>
<comment type="similarity">
    <text evidence="5">Belongs to the globin family.</text>
</comment>
<dbReference type="GO" id="GO:0071949">
    <property type="term" value="F:FAD binding"/>
    <property type="evidence" value="ECO:0007669"/>
    <property type="project" value="TreeGrafter"/>
</dbReference>
<dbReference type="KEGG" id="acz:Acaty_c1286"/>
<dbReference type="Pfam" id="PF00042">
    <property type="entry name" value="Globin"/>
    <property type="match status" value="1"/>
</dbReference>
<dbReference type="Proteomes" id="UP000005522">
    <property type="component" value="Chromosome"/>
</dbReference>
<evidence type="ECO:0000256" key="5">
    <source>
        <dbReference type="RuleBase" id="RU000356"/>
    </source>
</evidence>
<sequence>MTIDIDLIKSSGKAVQDLGVQVAQHFYDTMFSHYPEVRKMFPGDMSEQRVRLFHSVILIASNIDNTDMLVPYLKELGVGHIRYDTRPEHYPIVGKSLLLTLKHFLGPAWTTAMAESWIEAYNLASTICIQAAAEAMAPERYVPLVLDDVPPVTQ</sequence>
<dbReference type="InterPro" id="IPR012292">
    <property type="entry name" value="Globin/Proto"/>
</dbReference>
<dbReference type="GO" id="GO:0071500">
    <property type="term" value="P:cellular response to nitrosative stress"/>
    <property type="evidence" value="ECO:0007669"/>
    <property type="project" value="TreeGrafter"/>
</dbReference>
<dbReference type="InterPro" id="IPR000971">
    <property type="entry name" value="Globin"/>
</dbReference>
<evidence type="ECO:0000256" key="3">
    <source>
        <dbReference type="ARBA" id="ARBA00022723"/>
    </source>
</evidence>
<accession>A0A060A0B6</accession>
<dbReference type="HOGENOM" id="CLU_003827_13_3_6"/>
<feature type="domain" description="Globin" evidence="6">
    <location>
        <begin position="1"/>
        <end position="133"/>
    </location>
</feature>
<evidence type="ECO:0000256" key="2">
    <source>
        <dbReference type="ARBA" id="ARBA00022621"/>
    </source>
</evidence>
<protein>
    <submittedName>
        <fullName evidence="8">Putative bacterial hemoglobin</fullName>
    </submittedName>
</protein>
<reference evidence="8" key="2">
    <citation type="submission" date="2013-05" db="EMBL/GenBank/DDBJ databases">
        <title>Genomic Architecture and Gene Repertoire of the Mobilome of Extreme Acidophile Acidithiobacillus caldus.</title>
        <authorList>
            <person name="Acuna L.G."/>
            <person name="Covarrubias P.A."/>
            <person name="Cardenas J.P."/>
            <person name="Haristoy J.J."/>
            <person name="Flores R."/>
            <person name="Nunez H."/>
            <person name="Riadi G."/>
            <person name="Shmaryahu A."/>
            <person name="Valdes J."/>
            <person name="Dopson M."/>
            <person name="Rawlings D.E."/>
            <person name="Banfield J."/>
            <person name="Holmes D.S."/>
            <person name="Quatrini R."/>
        </authorList>
    </citation>
    <scope>NUCLEOTIDE SEQUENCE</scope>
    <source>
        <strain evidence="8">ATCC 51756</strain>
    </source>
</reference>
<keyword evidence="3" id="KW-0479">Metal-binding</keyword>
<dbReference type="GO" id="GO:0046872">
    <property type="term" value="F:metal ion binding"/>
    <property type="evidence" value="ECO:0007669"/>
    <property type="project" value="UniProtKB-KW"/>
</dbReference>
<keyword evidence="4" id="KW-0408">Iron</keyword>
<keyword evidence="5" id="KW-0813">Transport</keyword>
<dbReference type="SUPFAM" id="SSF46458">
    <property type="entry name" value="Globin-like"/>
    <property type="match status" value="1"/>
</dbReference>
<dbReference type="GO" id="GO:0008941">
    <property type="term" value="F:nitric oxide dioxygenase NAD(P)H activity"/>
    <property type="evidence" value="ECO:0007669"/>
    <property type="project" value="TreeGrafter"/>
</dbReference>
<keyword evidence="1 5" id="KW-0349">Heme</keyword>
<dbReference type="CDD" id="cd19753">
    <property type="entry name" value="Mb-like_oxidoreductase"/>
    <property type="match status" value="1"/>
</dbReference>
<dbReference type="GO" id="GO:0005344">
    <property type="term" value="F:oxygen carrier activity"/>
    <property type="evidence" value="ECO:0007669"/>
    <property type="project" value="UniProtKB-KW"/>
</dbReference>
<keyword evidence="2 5" id="KW-0561">Oxygen transport</keyword>
<dbReference type="Gene3D" id="1.10.490.10">
    <property type="entry name" value="Globins"/>
    <property type="match status" value="1"/>
</dbReference>
<evidence type="ECO:0000259" key="6">
    <source>
        <dbReference type="PROSITE" id="PS01033"/>
    </source>
</evidence>
<dbReference type="GeneID" id="92931850"/>
<dbReference type="PANTHER" id="PTHR43396:SF3">
    <property type="entry name" value="FLAVOHEMOPROTEIN"/>
    <property type="match status" value="1"/>
</dbReference>
<evidence type="ECO:0000256" key="4">
    <source>
        <dbReference type="ARBA" id="ARBA00023004"/>
    </source>
</evidence>
<dbReference type="EMBL" id="CP005986">
    <property type="protein sequence ID" value="AIA55607.1"/>
    <property type="molecule type" value="Genomic_DNA"/>
</dbReference>
<dbReference type="GO" id="GO:0046210">
    <property type="term" value="P:nitric oxide catabolic process"/>
    <property type="evidence" value="ECO:0007669"/>
    <property type="project" value="TreeGrafter"/>
</dbReference>
<dbReference type="eggNOG" id="COG1017">
    <property type="taxonomic scope" value="Bacteria"/>
</dbReference>